<proteinExistence type="inferred from homology"/>
<keyword evidence="4" id="KW-1003">Cell membrane</keyword>
<dbReference type="EMBL" id="JAFGIX010000033">
    <property type="protein sequence ID" value="MBN1572968.1"/>
    <property type="molecule type" value="Genomic_DNA"/>
</dbReference>
<evidence type="ECO:0000256" key="8">
    <source>
        <dbReference type="ARBA" id="ARBA00023136"/>
    </source>
</evidence>
<dbReference type="Pfam" id="PF00528">
    <property type="entry name" value="BPD_transp_1"/>
    <property type="match status" value="1"/>
</dbReference>
<reference evidence="11" key="2">
    <citation type="submission" date="2021-01" db="EMBL/GenBank/DDBJ databases">
        <authorList>
            <person name="Hahn C.R."/>
            <person name="Youssef N.H."/>
            <person name="Elshahed M."/>
        </authorList>
    </citation>
    <scope>NUCLEOTIDE SEQUENCE</scope>
    <source>
        <strain evidence="11">Zod_Metabat.24</strain>
    </source>
</reference>
<reference evidence="11" key="1">
    <citation type="journal article" date="2021" name="Environ. Microbiol.">
        <title>Genomic characterization of three novel Desulfobacterota classes expand the metabolic and phylogenetic diversity of the phylum.</title>
        <authorList>
            <person name="Murphy C.L."/>
            <person name="Biggerstaff J."/>
            <person name="Eichhorn A."/>
            <person name="Ewing E."/>
            <person name="Shahan R."/>
            <person name="Soriano D."/>
            <person name="Stewart S."/>
            <person name="VanMol K."/>
            <person name="Walker R."/>
            <person name="Walters P."/>
            <person name="Elshahed M.S."/>
            <person name="Youssef N.H."/>
        </authorList>
    </citation>
    <scope>NUCLEOTIDE SEQUENCE</scope>
    <source>
        <strain evidence="11">Zod_Metabat.24</strain>
    </source>
</reference>
<dbReference type="SUPFAM" id="SSF161098">
    <property type="entry name" value="MetI-like"/>
    <property type="match status" value="1"/>
</dbReference>
<dbReference type="GO" id="GO:0043190">
    <property type="term" value="C:ATP-binding cassette (ABC) transporter complex"/>
    <property type="evidence" value="ECO:0007669"/>
    <property type="project" value="InterPro"/>
</dbReference>
<comment type="subcellular location">
    <subcellularLocation>
        <location evidence="1 9">Cell membrane</location>
        <topology evidence="1 9">Multi-pass membrane protein</topology>
    </subcellularLocation>
</comment>
<evidence type="ECO:0000256" key="3">
    <source>
        <dbReference type="ARBA" id="ARBA00022448"/>
    </source>
</evidence>
<feature type="transmembrane region" description="Helical" evidence="9">
    <location>
        <begin position="92"/>
        <end position="114"/>
    </location>
</feature>
<accession>A0A9D8KF01</accession>
<dbReference type="GO" id="GO:0022857">
    <property type="term" value="F:transmembrane transporter activity"/>
    <property type="evidence" value="ECO:0007669"/>
    <property type="project" value="InterPro"/>
</dbReference>
<feature type="transmembrane region" description="Helical" evidence="9">
    <location>
        <begin position="218"/>
        <end position="240"/>
    </location>
</feature>
<dbReference type="Gene3D" id="1.10.3720.10">
    <property type="entry name" value="MetI-like"/>
    <property type="match status" value="1"/>
</dbReference>
<keyword evidence="5 9" id="KW-0812">Transmembrane</keyword>
<keyword evidence="8 9" id="KW-0472">Membrane</keyword>
<dbReference type="InterPro" id="IPR035906">
    <property type="entry name" value="MetI-like_sf"/>
</dbReference>
<evidence type="ECO:0000256" key="2">
    <source>
        <dbReference type="ARBA" id="ARBA00010072"/>
    </source>
</evidence>
<keyword evidence="3 9" id="KW-0813">Transport</keyword>
<dbReference type="NCBIfam" id="TIGR01726">
    <property type="entry name" value="HEQRo_perm_3TM"/>
    <property type="match status" value="1"/>
</dbReference>
<keyword evidence="7 9" id="KW-1133">Transmembrane helix</keyword>
<dbReference type="InterPro" id="IPR010065">
    <property type="entry name" value="AA_ABC_transptr_permease_3TM"/>
</dbReference>
<dbReference type="PANTHER" id="PTHR30614:SF20">
    <property type="entry name" value="GLUTAMINE TRANSPORT SYSTEM PERMEASE PROTEIN GLNP"/>
    <property type="match status" value="1"/>
</dbReference>
<evidence type="ECO:0000256" key="5">
    <source>
        <dbReference type="ARBA" id="ARBA00022692"/>
    </source>
</evidence>
<dbReference type="PROSITE" id="PS50928">
    <property type="entry name" value="ABC_TM1"/>
    <property type="match status" value="1"/>
</dbReference>
<protein>
    <submittedName>
        <fullName evidence="11">Amino acid ABC transporter permease</fullName>
    </submittedName>
</protein>
<comment type="caution">
    <text evidence="11">The sequence shown here is derived from an EMBL/GenBank/DDBJ whole genome shotgun (WGS) entry which is preliminary data.</text>
</comment>
<feature type="transmembrane region" description="Helical" evidence="9">
    <location>
        <begin position="57"/>
        <end position="80"/>
    </location>
</feature>
<gene>
    <name evidence="11" type="ORF">JW984_07215</name>
</gene>
<feature type="transmembrane region" description="Helical" evidence="9">
    <location>
        <begin position="120"/>
        <end position="139"/>
    </location>
</feature>
<organism evidence="11 12">
    <name type="scientific">Candidatus Zymogenus saltonus</name>
    <dbReference type="NCBI Taxonomy" id="2844893"/>
    <lineage>
        <taxon>Bacteria</taxon>
        <taxon>Deltaproteobacteria</taxon>
        <taxon>Candidatus Zymogenia</taxon>
        <taxon>Candidatus Zymogeniales</taxon>
        <taxon>Candidatus Zymogenaceae</taxon>
        <taxon>Candidatus Zymogenus</taxon>
    </lineage>
</organism>
<dbReference type="CDD" id="cd06261">
    <property type="entry name" value="TM_PBP2"/>
    <property type="match status" value="1"/>
</dbReference>
<dbReference type="AlphaFoldDB" id="A0A9D8KF01"/>
<evidence type="ECO:0000313" key="11">
    <source>
        <dbReference type="EMBL" id="MBN1572968.1"/>
    </source>
</evidence>
<dbReference type="GO" id="GO:0006865">
    <property type="term" value="P:amino acid transport"/>
    <property type="evidence" value="ECO:0007669"/>
    <property type="project" value="UniProtKB-KW"/>
</dbReference>
<dbReference type="Proteomes" id="UP000809273">
    <property type="component" value="Unassembled WGS sequence"/>
</dbReference>
<evidence type="ECO:0000256" key="6">
    <source>
        <dbReference type="ARBA" id="ARBA00022970"/>
    </source>
</evidence>
<evidence type="ECO:0000256" key="7">
    <source>
        <dbReference type="ARBA" id="ARBA00022989"/>
    </source>
</evidence>
<evidence type="ECO:0000256" key="9">
    <source>
        <dbReference type="RuleBase" id="RU363032"/>
    </source>
</evidence>
<evidence type="ECO:0000256" key="1">
    <source>
        <dbReference type="ARBA" id="ARBA00004651"/>
    </source>
</evidence>
<feature type="domain" description="ABC transmembrane type-1" evidence="10">
    <location>
        <begin position="57"/>
        <end position="244"/>
    </location>
</feature>
<dbReference type="FunFam" id="1.10.3720.10:FF:000033">
    <property type="entry name" value="Polar amino acid ABC transporter permease"/>
    <property type="match status" value="1"/>
</dbReference>
<name>A0A9D8KF01_9DELT</name>
<evidence type="ECO:0000313" key="12">
    <source>
        <dbReference type="Proteomes" id="UP000809273"/>
    </source>
</evidence>
<evidence type="ECO:0000256" key="4">
    <source>
        <dbReference type="ARBA" id="ARBA00022475"/>
    </source>
</evidence>
<dbReference type="PANTHER" id="PTHR30614">
    <property type="entry name" value="MEMBRANE COMPONENT OF AMINO ACID ABC TRANSPORTER"/>
    <property type="match status" value="1"/>
</dbReference>
<dbReference type="InterPro" id="IPR000515">
    <property type="entry name" value="MetI-like"/>
</dbReference>
<sequence>MQETHEVQMGGLRHSFYMNFFDAWKVSLFAALTTILLLVYFYNNPYFNVLKFVRSGIVITFEVTVAAMILSLILGLLAGLGKLSNNAFIKGIASVYIEVIRGVPLLVQLFYIHFGLGRFFQLPPLGSAISAMAICYGAYMGEIFRAGIQSISHGQVEAAKSLGMTNYQTMSKVILPQGFKVILPPIGNEFIALLKDSSLVSIIAVADILRRAREYVSIYFIPFEAYTLVALVYLVITLVLSKVVWNMEKIMATDE</sequence>
<evidence type="ECO:0000259" key="10">
    <source>
        <dbReference type="PROSITE" id="PS50928"/>
    </source>
</evidence>
<dbReference type="InterPro" id="IPR043429">
    <property type="entry name" value="ArtM/GltK/GlnP/TcyL/YhdX-like"/>
</dbReference>
<feature type="transmembrane region" description="Helical" evidence="9">
    <location>
        <begin position="21"/>
        <end position="42"/>
    </location>
</feature>
<comment type="similarity">
    <text evidence="2">Belongs to the binding-protein-dependent transport system permease family. HisMQ subfamily.</text>
</comment>
<keyword evidence="6" id="KW-0029">Amino-acid transport</keyword>